<dbReference type="OrthoDB" id="10390188at2759"/>
<organism evidence="1 2">
    <name type="scientific">Gossypium klotzschianum</name>
    <dbReference type="NCBI Taxonomy" id="34286"/>
    <lineage>
        <taxon>Eukaryota</taxon>
        <taxon>Viridiplantae</taxon>
        <taxon>Streptophyta</taxon>
        <taxon>Embryophyta</taxon>
        <taxon>Tracheophyta</taxon>
        <taxon>Spermatophyta</taxon>
        <taxon>Magnoliopsida</taxon>
        <taxon>eudicotyledons</taxon>
        <taxon>Gunneridae</taxon>
        <taxon>Pentapetalae</taxon>
        <taxon>rosids</taxon>
        <taxon>malvids</taxon>
        <taxon>Malvales</taxon>
        <taxon>Malvaceae</taxon>
        <taxon>Malvoideae</taxon>
        <taxon>Gossypium</taxon>
    </lineage>
</organism>
<dbReference type="AlphaFoldDB" id="A0A7J8WFS7"/>
<evidence type="ECO:0000313" key="2">
    <source>
        <dbReference type="Proteomes" id="UP000593573"/>
    </source>
</evidence>
<gene>
    <name evidence="1" type="ORF">Goklo_024158</name>
</gene>
<dbReference type="EMBL" id="JABFAB010247659">
    <property type="protein sequence ID" value="MBA0673534.1"/>
    <property type="molecule type" value="Genomic_DNA"/>
</dbReference>
<protein>
    <submittedName>
        <fullName evidence="1">Uncharacterized protein</fullName>
    </submittedName>
</protein>
<evidence type="ECO:0000313" key="1">
    <source>
        <dbReference type="EMBL" id="MBA0673534.1"/>
    </source>
</evidence>
<reference evidence="1 2" key="1">
    <citation type="journal article" date="2019" name="Genome Biol. Evol.">
        <title>Insights into the evolution of the New World diploid cottons (Gossypium, subgenus Houzingenia) based on genome sequencing.</title>
        <authorList>
            <person name="Grover C.E."/>
            <person name="Arick M.A. 2nd"/>
            <person name="Thrash A."/>
            <person name="Conover J.L."/>
            <person name="Sanders W.S."/>
            <person name="Peterson D.G."/>
            <person name="Frelichowski J.E."/>
            <person name="Scheffler J.A."/>
            <person name="Scheffler B.E."/>
            <person name="Wendel J.F."/>
        </authorList>
    </citation>
    <scope>NUCLEOTIDE SEQUENCE [LARGE SCALE GENOMIC DNA]</scope>
    <source>
        <strain evidence="1">57</strain>
        <tissue evidence="1">Leaf</tissue>
    </source>
</reference>
<dbReference type="Proteomes" id="UP000593573">
    <property type="component" value="Unassembled WGS sequence"/>
</dbReference>
<name>A0A7J8WFS7_9ROSI</name>
<accession>A0A7J8WFS7</accession>
<comment type="caution">
    <text evidence="1">The sequence shown here is derived from an EMBL/GenBank/DDBJ whole genome shotgun (WGS) entry which is preliminary data.</text>
</comment>
<proteinExistence type="predicted"/>
<sequence length="53" mass="6262">MVPTVEEYTTLLRCSRIQMDKVYFRAANILTFTKNEQWVVARIKQKGENKCIP</sequence>
<keyword evidence="2" id="KW-1185">Reference proteome</keyword>